<feature type="transmembrane region" description="Helical" evidence="9">
    <location>
        <begin position="104"/>
        <end position="127"/>
    </location>
</feature>
<evidence type="ECO:0000256" key="3">
    <source>
        <dbReference type="ARBA" id="ARBA00022692"/>
    </source>
</evidence>
<evidence type="ECO:0000256" key="8">
    <source>
        <dbReference type="ARBA" id="ARBA00041910"/>
    </source>
</evidence>
<evidence type="ECO:0000256" key="2">
    <source>
        <dbReference type="ARBA" id="ARBA00009172"/>
    </source>
</evidence>
<dbReference type="PANTHER" id="PTHR23294:SF0">
    <property type="entry name" value="UNC93-LIKE PROTEIN MFSD11"/>
    <property type="match status" value="1"/>
</dbReference>
<organism evidence="10 11">
    <name type="scientific">Rhynocoris fuscipes</name>
    <dbReference type="NCBI Taxonomy" id="488301"/>
    <lineage>
        <taxon>Eukaryota</taxon>
        <taxon>Metazoa</taxon>
        <taxon>Ecdysozoa</taxon>
        <taxon>Arthropoda</taxon>
        <taxon>Hexapoda</taxon>
        <taxon>Insecta</taxon>
        <taxon>Pterygota</taxon>
        <taxon>Neoptera</taxon>
        <taxon>Paraneoptera</taxon>
        <taxon>Hemiptera</taxon>
        <taxon>Heteroptera</taxon>
        <taxon>Panheteroptera</taxon>
        <taxon>Cimicomorpha</taxon>
        <taxon>Reduviidae</taxon>
        <taxon>Harpactorinae</taxon>
        <taxon>Harpactorini</taxon>
        <taxon>Rhynocoris</taxon>
    </lineage>
</organism>
<feature type="transmembrane region" description="Helical" evidence="9">
    <location>
        <begin position="337"/>
        <end position="362"/>
    </location>
</feature>
<feature type="transmembrane region" description="Helical" evidence="9">
    <location>
        <begin position="267"/>
        <end position="286"/>
    </location>
</feature>
<evidence type="ECO:0000313" key="10">
    <source>
        <dbReference type="EMBL" id="KAK9510127.1"/>
    </source>
</evidence>
<gene>
    <name evidence="10" type="ORF">O3M35_004975</name>
</gene>
<evidence type="ECO:0000256" key="7">
    <source>
        <dbReference type="ARBA" id="ARBA00040302"/>
    </source>
</evidence>
<keyword evidence="3 9" id="KW-0812">Transmembrane</keyword>
<keyword evidence="5 9" id="KW-0472">Membrane</keyword>
<dbReference type="InterPro" id="IPR051617">
    <property type="entry name" value="UNC-93-like_regulator"/>
</dbReference>
<sequence>MFIKLDRQVMNVVHLGLSFLVLFSADFTLTNMQKTINTSITEDKPDYHVDGYISMGLIYLIYGIFLWLAPSLVAAVGAKWSMFIGSTCITIFFFTFMLEIDYTTYVGILFGGLGGSFVWVAEGNYLVMNSDPDTVTRNVGLFWFIYTGSLICGNCFAVFRLEGKTRIDYDTRQELLQVIAVLGIIASIMFALLGAPKRFTNYQEIKHESPIEALKKTWQIFRTKELLILLITFCYGGFQQSFGSGVYPACVGFTKTFGNRAKQLVPLSGLIYGLGDSMGGLTTMLLAKMQLKFSRWNFIALGFLLQVIAYSAIYLNIPDEAVFGETFDSAIIQSRIWLSLLCSILIGIGDSCLNTQIFPLIADLEPDHSAHICALYKFSKSMAMAAYFFCSISFGLHLQLIILLVMGLAGTAAFSWVDIKQSTNKNSKSFNDIT</sequence>
<feature type="transmembrane region" description="Helical" evidence="9">
    <location>
        <begin position="80"/>
        <end position="98"/>
    </location>
</feature>
<dbReference type="InterPro" id="IPR010291">
    <property type="entry name" value="Ion_channel_UNC-93"/>
</dbReference>
<dbReference type="PANTHER" id="PTHR23294">
    <property type="entry name" value="ET TRANSLATION PRODUCT-RELATED"/>
    <property type="match status" value="1"/>
</dbReference>
<keyword evidence="11" id="KW-1185">Reference proteome</keyword>
<evidence type="ECO:0000256" key="9">
    <source>
        <dbReference type="SAM" id="Phobius"/>
    </source>
</evidence>
<feature type="transmembrane region" description="Helical" evidence="9">
    <location>
        <begin position="400"/>
        <end position="419"/>
    </location>
</feature>
<evidence type="ECO:0000256" key="6">
    <source>
        <dbReference type="ARBA" id="ARBA00023180"/>
    </source>
</evidence>
<feature type="transmembrane region" description="Helical" evidence="9">
    <location>
        <begin position="52"/>
        <end position="73"/>
    </location>
</feature>
<reference evidence="10 11" key="1">
    <citation type="submission" date="2022-12" db="EMBL/GenBank/DDBJ databases">
        <title>Chromosome-level genome assembly of true bugs.</title>
        <authorList>
            <person name="Ma L."/>
            <person name="Li H."/>
        </authorList>
    </citation>
    <scope>NUCLEOTIDE SEQUENCE [LARGE SCALE GENOMIC DNA]</scope>
    <source>
        <strain evidence="10">Lab_2022b</strain>
    </source>
</reference>
<dbReference type="SUPFAM" id="SSF103473">
    <property type="entry name" value="MFS general substrate transporter"/>
    <property type="match status" value="1"/>
</dbReference>
<comment type="subcellular location">
    <subcellularLocation>
        <location evidence="1">Membrane</location>
        <topology evidence="1">Multi-pass membrane protein</topology>
    </subcellularLocation>
</comment>
<dbReference type="Proteomes" id="UP001461498">
    <property type="component" value="Unassembled WGS sequence"/>
</dbReference>
<feature type="transmembrane region" description="Helical" evidence="9">
    <location>
        <begin position="139"/>
        <end position="159"/>
    </location>
</feature>
<dbReference type="GO" id="GO:0016020">
    <property type="term" value="C:membrane"/>
    <property type="evidence" value="ECO:0007669"/>
    <property type="project" value="UniProtKB-SubCell"/>
</dbReference>
<protein>
    <recommendedName>
        <fullName evidence="7">UNC93-like protein MFSD11</fullName>
    </recommendedName>
    <alternativeName>
        <fullName evidence="8">Major facilitator superfamily domain-containing protein 11</fullName>
    </alternativeName>
</protein>
<keyword evidence="4 9" id="KW-1133">Transmembrane helix</keyword>
<name>A0AAW1DHX1_9HEMI</name>
<dbReference type="Pfam" id="PF05978">
    <property type="entry name" value="UNC-93"/>
    <property type="match status" value="1"/>
</dbReference>
<keyword evidence="6" id="KW-0325">Glycoprotein</keyword>
<feature type="transmembrane region" description="Helical" evidence="9">
    <location>
        <begin position="298"/>
        <end position="317"/>
    </location>
</feature>
<dbReference type="EMBL" id="JAPXFL010000002">
    <property type="protein sequence ID" value="KAK9510127.1"/>
    <property type="molecule type" value="Genomic_DNA"/>
</dbReference>
<evidence type="ECO:0000256" key="1">
    <source>
        <dbReference type="ARBA" id="ARBA00004141"/>
    </source>
</evidence>
<proteinExistence type="inferred from homology"/>
<dbReference type="Gene3D" id="1.20.1250.20">
    <property type="entry name" value="MFS general substrate transporter like domains"/>
    <property type="match status" value="1"/>
</dbReference>
<evidence type="ECO:0000256" key="4">
    <source>
        <dbReference type="ARBA" id="ARBA00022989"/>
    </source>
</evidence>
<comment type="similarity">
    <text evidence="2">Belongs to the unc-93 family.</text>
</comment>
<dbReference type="AlphaFoldDB" id="A0AAW1DHX1"/>
<feature type="transmembrane region" description="Helical" evidence="9">
    <location>
        <begin position="12"/>
        <end position="32"/>
    </location>
</feature>
<accession>A0AAW1DHX1</accession>
<feature type="transmembrane region" description="Helical" evidence="9">
    <location>
        <begin position="175"/>
        <end position="195"/>
    </location>
</feature>
<dbReference type="InterPro" id="IPR036259">
    <property type="entry name" value="MFS_trans_sf"/>
</dbReference>
<evidence type="ECO:0000256" key="5">
    <source>
        <dbReference type="ARBA" id="ARBA00023136"/>
    </source>
</evidence>
<comment type="caution">
    <text evidence="10">The sequence shown here is derived from an EMBL/GenBank/DDBJ whole genome shotgun (WGS) entry which is preliminary data.</text>
</comment>
<evidence type="ECO:0000313" key="11">
    <source>
        <dbReference type="Proteomes" id="UP001461498"/>
    </source>
</evidence>